<feature type="region of interest" description="Disordered" evidence="9">
    <location>
        <begin position="1"/>
        <end position="35"/>
    </location>
</feature>
<evidence type="ECO:0000256" key="1">
    <source>
        <dbReference type="ARBA" id="ARBA00004429"/>
    </source>
</evidence>
<feature type="transmembrane region" description="Helical" evidence="8">
    <location>
        <begin position="53"/>
        <end position="74"/>
    </location>
</feature>
<feature type="transmembrane region" description="Helical" evidence="8">
    <location>
        <begin position="110"/>
        <end position="129"/>
    </location>
</feature>
<organism evidence="11 12">
    <name type="scientific">Microbacterium gallinarum</name>
    <dbReference type="NCBI Taxonomy" id="2762209"/>
    <lineage>
        <taxon>Bacteria</taxon>
        <taxon>Bacillati</taxon>
        <taxon>Actinomycetota</taxon>
        <taxon>Actinomycetes</taxon>
        <taxon>Micrococcales</taxon>
        <taxon>Microbacteriaceae</taxon>
        <taxon>Microbacterium</taxon>
    </lineage>
</organism>
<dbReference type="InterPro" id="IPR035906">
    <property type="entry name" value="MetI-like_sf"/>
</dbReference>
<dbReference type="InterPro" id="IPR000515">
    <property type="entry name" value="MetI-like"/>
</dbReference>
<evidence type="ECO:0000259" key="10">
    <source>
        <dbReference type="PROSITE" id="PS50928"/>
    </source>
</evidence>
<sequence>MTITLPPTPTGSEDELSTRTVVTRRAVRSPKPAGRRHGRIALKHLRREIPSGILAIVLFFLIILPVVFIVIAAFSTSVPRPGNTDLGQFTLENFAILTTPQGIQSLVNSLVIGVGAGILSLVLGALLAFIAARTDAPWRRFIYIAGIAPMFLPALVGALAWSILASPSSGHLNLFLRSIGLPGELNIYSYAGLIFVLGIYYAPYTFMLTYSSFSMMNADLEEAAAIHGASLRKMFRTVTLPLAVPALAGAAILSFVLALENFPVNAILGNPAGIETLPTYIYRLMAGDPQPNAAAGIAVALTLAVVVVTWFQQRVVNRKRFTTLTGKGNRPRPVPLRWMRWVATGFAIAYFAVSVALPMLALIFTSMSENVYISQFADLFAGFSMDRILQAIGQSDFQQSTANSIVLAIGAAIFGTLIAFMGSYIRFRSTSKLGQLLEQVAMSPLAIPQVVLGMGILWAWLSLPFSIYGTLLLLIIATVAVNMPQGYRSVSSSMLQMDGDLENSAVMLGAGRLRAVRNITIPLMRTGIVSTLLLLLMLGLREMSAILFLYTSDTRVLSILVFHSFENGSISYSAAISLVFVLIIAIIAVATQLIGMRERRFKDIPA</sequence>
<feature type="transmembrane region" description="Helical" evidence="8">
    <location>
        <begin position="570"/>
        <end position="594"/>
    </location>
</feature>
<keyword evidence="7 8" id="KW-0472">Membrane</keyword>
<keyword evidence="3" id="KW-1003">Cell membrane</keyword>
<keyword evidence="5 8" id="KW-0812">Transmembrane</keyword>
<feature type="transmembrane region" description="Helical" evidence="8">
    <location>
        <begin position="467"/>
        <end position="487"/>
    </location>
</feature>
<evidence type="ECO:0000256" key="9">
    <source>
        <dbReference type="SAM" id="MobiDB-lite"/>
    </source>
</evidence>
<evidence type="ECO:0000256" key="3">
    <source>
        <dbReference type="ARBA" id="ARBA00022475"/>
    </source>
</evidence>
<evidence type="ECO:0000256" key="7">
    <source>
        <dbReference type="ARBA" id="ARBA00023136"/>
    </source>
</evidence>
<dbReference type="Gene3D" id="1.10.3720.10">
    <property type="entry name" value="MetI-like"/>
    <property type="match status" value="2"/>
</dbReference>
<feature type="transmembrane region" description="Helical" evidence="8">
    <location>
        <begin position="293"/>
        <end position="311"/>
    </location>
</feature>
<feature type="transmembrane region" description="Helical" evidence="8">
    <location>
        <begin position="527"/>
        <end position="550"/>
    </location>
</feature>
<accession>A0ABR8X0B1</accession>
<keyword evidence="6 8" id="KW-1133">Transmembrane helix</keyword>
<comment type="subcellular location">
    <subcellularLocation>
        <location evidence="1">Cell inner membrane</location>
        <topology evidence="1">Multi-pass membrane protein</topology>
    </subcellularLocation>
    <subcellularLocation>
        <location evidence="8">Cell membrane</location>
        <topology evidence="8">Multi-pass membrane protein</topology>
    </subcellularLocation>
</comment>
<evidence type="ECO:0000313" key="12">
    <source>
        <dbReference type="Proteomes" id="UP000602532"/>
    </source>
</evidence>
<comment type="similarity">
    <text evidence="8">Belongs to the binding-protein-dependent transport system permease family.</text>
</comment>
<dbReference type="PANTHER" id="PTHR43357">
    <property type="entry name" value="INNER MEMBRANE ABC TRANSPORTER PERMEASE PROTEIN YDCV"/>
    <property type="match status" value="1"/>
</dbReference>
<feature type="transmembrane region" description="Helical" evidence="8">
    <location>
        <begin position="141"/>
        <end position="165"/>
    </location>
</feature>
<feature type="transmembrane region" description="Helical" evidence="8">
    <location>
        <begin position="185"/>
        <end position="206"/>
    </location>
</feature>
<gene>
    <name evidence="11" type="ORF">H9622_03985</name>
</gene>
<name>A0ABR8X0B1_9MICO</name>
<protein>
    <submittedName>
        <fullName evidence="11">Iron ABC transporter permease</fullName>
    </submittedName>
</protein>
<feature type="transmembrane region" description="Helical" evidence="8">
    <location>
        <begin position="341"/>
        <end position="364"/>
    </location>
</feature>
<feature type="domain" description="ABC transmembrane type-1" evidence="10">
    <location>
        <begin position="401"/>
        <end position="591"/>
    </location>
</feature>
<feature type="transmembrane region" description="Helical" evidence="8">
    <location>
        <begin position="238"/>
        <end position="259"/>
    </location>
</feature>
<evidence type="ECO:0000313" key="11">
    <source>
        <dbReference type="EMBL" id="MBD8022748.1"/>
    </source>
</evidence>
<dbReference type="CDD" id="cd06261">
    <property type="entry name" value="TM_PBP2"/>
    <property type="match status" value="2"/>
</dbReference>
<keyword evidence="2 8" id="KW-0813">Transport</keyword>
<evidence type="ECO:0000256" key="4">
    <source>
        <dbReference type="ARBA" id="ARBA00022519"/>
    </source>
</evidence>
<feature type="compositionally biased region" description="Basic residues" evidence="9">
    <location>
        <begin position="25"/>
        <end position="35"/>
    </location>
</feature>
<feature type="transmembrane region" description="Helical" evidence="8">
    <location>
        <begin position="405"/>
        <end position="427"/>
    </location>
</feature>
<dbReference type="EMBL" id="JACSPM010000001">
    <property type="protein sequence ID" value="MBD8022748.1"/>
    <property type="molecule type" value="Genomic_DNA"/>
</dbReference>
<dbReference type="Proteomes" id="UP000602532">
    <property type="component" value="Unassembled WGS sequence"/>
</dbReference>
<dbReference type="PROSITE" id="PS50928">
    <property type="entry name" value="ABC_TM1"/>
    <property type="match status" value="2"/>
</dbReference>
<dbReference type="Pfam" id="PF00528">
    <property type="entry name" value="BPD_transp_1"/>
    <property type="match status" value="2"/>
</dbReference>
<dbReference type="PANTHER" id="PTHR43357:SF4">
    <property type="entry name" value="INNER MEMBRANE ABC TRANSPORTER PERMEASE PROTEIN YDCV"/>
    <property type="match status" value="1"/>
</dbReference>
<keyword evidence="12" id="KW-1185">Reference proteome</keyword>
<evidence type="ECO:0000256" key="6">
    <source>
        <dbReference type="ARBA" id="ARBA00022989"/>
    </source>
</evidence>
<proteinExistence type="inferred from homology"/>
<reference evidence="11 12" key="1">
    <citation type="submission" date="2020-08" db="EMBL/GenBank/DDBJ databases">
        <title>A Genomic Blueprint of the Chicken Gut Microbiome.</title>
        <authorList>
            <person name="Gilroy R."/>
            <person name="Ravi A."/>
            <person name="Getino M."/>
            <person name="Pursley I."/>
            <person name="Horton D.L."/>
            <person name="Alikhan N.-F."/>
            <person name="Baker D."/>
            <person name="Gharbi K."/>
            <person name="Hall N."/>
            <person name="Watson M."/>
            <person name="Adriaenssens E.M."/>
            <person name="Foster-Nyarko E."/>
            <person name="Jarju S."/>
            <person name="Secka A."/>
            <person name="Antonio M."/>
            <person name="Oren A."/>
            <person name="Chaudhuri R."/>
            <person name="La Ragione R.M."/>
            <person name="Hildebrand F."/>
            <person name="Pallen M.J."/>
        </authorList>
    </citation>
    <scope>NUCLEOTIDE SEQUENCE [LARGE SCALE GENOMIC DNA]</scope>
    <source>
        <strain evidence="11 12">Sa1CUA4</strain>
    </source>
</reference>
<comment type="caution">
    <text evidence="11">The sequence shown here is derived from an EMBL/GenBank/DDBJ whole genome shotgun (WGS) entry which is preliminary data.</text>
</comment>
<keyword evidence="4" id="KW-0997">Cell inner membrane</keyword>
<feature type="transmembrane region" description="Helical" evidence="8">
    <location>
        <begin position="439"/>
        <end position="461"/>
    </location>
</feature>
<feature type="domain" description="ABC transmembrane type-1" evidence="10">
    <location>
        <begin position="106"/>
        <end position="312"/>
    </location>
</feature>
<evidence type="ECO:0000256" key="8">
    <source>
        <dbReference type="RuleBase" id="RU363032"/>
    </source>
</evidence>
<dbReference type="SUPFAM" id="SSF161098">
    <property type="entry name" value="MetI-like"/>
    <property type="match status" value="2"/>
</dbReference>
<evidence type="ECO:0000256" key="5">
    <source>
        <dbReference type="ARBA" id="ARBA00022692"/>
    </source>
</evidence>
<evidence type="ECO:0000256" key="2">
    <source>
        <dbReference type="ARBA" id="ARBA00022448"/>
    </source>
</evidence>
<dbReference type="RefSeq" id="WP_191764442.1">
    <property type="nucleotide sequence ID" value="NZ_JACSPM010000001.1"/>
</dbReference>